<gene>
    <name evidence="1" type="ORF">DM860_012803</name>
</gene>
<dbReference type="EMBL" id="NQVE01000082">
    <property type="protein sequence ID" value="RAL49370.1"/>
    <property type="molecule type" value="Genomic_DNA"/>
</dbReference>
<evidence type="ECO:0000313" key="1">
    <source>
        <dbReference type="EMBL" id="RAL49370.1"/>
    </source>
</evidence>
<organism evidence="1 2">
    <name type="scientific">Cuscuta australis</name>
    <dbReference type="NCBI Taxonomy" id="267555"/>
    <lineage>
        <taxon>Eukaryota</taxon>
        <taxon>Viridiplantae</taxon>
        <taxon>Streptophyta</taxon>
        <taxon>Embryophyta</taxon>
        <taxon>Tracheophyta</taxon>
        <taxon>Spermatophyta</taxon>
        <taxon>Magnoliopsida</taxon>
        <taxon>eudicotyledons</taxon>
        <taxon>Gunneridae</taxon>
        <taxon>Pentapetalae</taxon>
        <taxon>asterids</taxon>
        <taxon>lamiids</taxon>
        <taxon>Solanales</taxon>
        <taxon>Convolvulaceae</taxon>
        <taxon>Cuscuteae</taxon>
        <taxon>Cuscuta</taxon>
        <taxon>Cuscuta subgen. Grammica</taxon>
        <taxon>Cuscuta sect. Cleistogrammica</taxon>
    </lineage>
</organism>
<dbReference type="AlphaFoldDB" id="A0A328DVX4"/>
<evidence type="ECO:0000313" key="2">
    <source>
        <dbReference type="Proteomes" id="UP000249390"/>
    </source>
</evidence>
<comment type="caution">
    <text evidence="1">The sequence shown here is derived from an EMBL/GenBank/DDBJ whole genome shotgun (WGS) entry which is preliminary data.</text>
</comment>
<proteinExistence type="predicted"/>
<keyword evidence="2" id="KW-1185">Reference proteome</keyword>
<sequence>MVRCGFEQCSRPFGRTDLGLILLGRVSSLNFVGVLAEQIAGVLAEQIAVSPLNFAGVLAEQIAGVLAEEIAGVLAEQVVSSLNSE</sequence>
<name>A0A328DVX4_9ASTE</name>
<accession>A0A328DVX4</accession>
<dbReference type="Proteomes" id="UP000249390">
    <property type="component" value="Unassembled WGS sequence"/>
</dbReference>
<reference evidence="1 2" key="1">
    <citation type="submission" date="2018-06" db="EMBL/GenBank/DDBJ databases">
        <title>The Genome of Cuscuta australis (Dodder) Provides Insight into the Evolution of Plant Parasitism.</title>
        <authorList>
            <person name="Liu H."/>
        </authorList>
    </citation>
    <scope>NUCLEOTIDE SEQUENCE [LARGE SCALE GENOMIC DNA]</scope>
    <source>
        <strain evidence="2">cv. Yunnan</strain>
        <tissue evidence="1">Vines</tissue>
    </source>
</reference>
<protein>
    <submittedName>
        <fullName evidence="1">Uncharacterized protein</fullName>
    </submittedName>
</protein>